<evidence type="ECO:0000313" key="5">
    <source>
        <dbReference type="Proteomes" id="UP000661025"/>
    </source>
</evidence>
<dbReference type="Pfam" id="PF18065">
    <property type="entry name" value="PatG_C"/>
    <property type="match status" value="1"/>
</dbReference>
<reference evidence="4" key="1">
    <citation type="submission" date="2020-09" db="EMBL/GenBank/DDBJ databases">
        <title>Streptomyces canutascabiei sp. nov., which causes potato common scab and is distributed across the world.</title>
        <authorList>
            <person name="Nguyen H.P."/>
            <person name="Weisberg A.J."/>
            <person name="Chang J.H."/>
            <person name="Clarke C.R."/>
        </authorList>
    </citation>
    <scope>NUCLEOTIDE SEQUENCE</scope>
    <source>
        <strain evidence="4">ID-01-6.2a</strain>
    </source>
</reference>
<protein>
    <recommendedName>
        <fullName evidence="6">PatG domain-containing protein</fullName>
    </recommendedName>
</protein>
<evidence type="ECO:0000259" key="3">
    <source>
        <dbReference type="Pfam" id="PF18065"/>
    </source>
</evidence>
<accession>A0A927QLZ3</accession>
<feature type="region of interest" description="Disordered" evidence="1">
    <location>
        <begin position="1"/>
        <end position="48"/>
    </location>
</feature>
<sequence length="333" mass="36152">MDHPTEPAADLPTSPPTDLPADLPAGPGTGGATDSPIAQGHPVHPDPVLAPAAADAAIVPTCAECGAARSEQVTPDTANTYVYVLGQVDFRAPSLAVEKEVAQAVARSANANLTDRQAVCAAIARPENRYLARQLCYVLSVQGMETYILRPRDPVDFDRLVEAVRPEPKGTDLDVVIGHRGPLAPPSLCNGLTLPVVAFEQVYSFTSDELIAEIDKPEGTSDKWFTRSSNELLRRVMQLGDNAGDTDEHRAINYLAVRYPRIYEKTVEAFAADASLSGVAFRESRLSGARRVLDVVLSYTGRQTDVTEKFFVRVDVTEVFPFLVNKLAPYYDR</sequence>
<dbReference type="Proteomes" id="UP000661025">
    <property type="component" value="Unassembled WGS sequence"/>
</dbReference>
<dbReference type="Pfam" id="PF18047">
    <property type="entry name" value="PatG_D"/>
    <property type="match status" value="1"/>
</dbReference>
<dbReference type="EMBL" id="JACYXT010000011">
    <property type="protein sequence ID" value="MBD9726432.1"/>
    <property type="molecule type" value="Genomic_DNA"/>
</dbReference>
<dbReference type="AlphaFoldDB" id="A0A927QLZ3"/>
<comment type="caution">
    <text evidence="4">The sequence shown here is derived from an EMBL/GenBank/DDBJ whole genome shotgun (WGS) entry which is preliminary data.</text>
</comment>
<gene>
    <name evidence="4" type="ORF">IHE70_25090</name>
</gene>
<proteinExistence type="predicted"/>
<dbReference type="InterPro" id="IPR040483">
    <property type="entry name" value="PatG_dom"/>
</dbReference>
<evidence type="ECO:0000256" key="1">
    <source>
        <dbReference type="SAM" id="MobiDB-lite"/>
    </source>
</evidence>
<feature type="domain" description="PatG C-terminal" evidence="3">
    <location>
        <begin position="221"/>
        <end position="330"/>
    </location>
</feature>
<evidence type="ECO:0000259" key="2">
    <source>
        <dbReference type="Pfam" id="PF18047"/>
    </source>
</evidence>
<evidence type="ECO:0008006" key="6">
    <source>
        <dbReference type="Google" id="ProtNLM"/>
    </source>
</evidence>
<name>A0A927QLZ3_9ACTN</name>
<feature type="domain" description="PatG" evidence="2">
    <location>
        <begin position="81"/>
        <end position="167"/>
    </location>
</feature>
<dbReference type="InterPro" id="IPR040636">
    <property type="entry name" value="PatG_C"/>
</dbReference>
<evidence type="ECO:0000313" key="4">
    <source>
        <dbReference type="EMBL" id="MBD9726432.1"/>
    </source>
</evidence>
<organism evidence="4 5">
    <name type="scientific">Streptomyces caniscabiei</name>
    <dbReference type="NCBI Taxonomy" id="2746961"/>
    <lineage>
        <taxon>Bacteria</taxon>
        <taxon>Bacillati</taxon>
        <taxon>Actinomycetota</taxon>
        <taxon>Actinomycetes</taxon>
        <taxon>Kitasatosporales</taxon>
        <taxon>Streptomycetaceae</taxon>
        <taxon>Streptomyces</taxon>
    </lineage>
</organism>